<accession>A0AC61U296</accession>
<dbReference type="Proteomes" id="UP001059663">
    <property type="component" value="Chromosome"/>
</dbReference>
<gene>
    <name evidence="1" type="ORF">LP422_15080</name>
</gene>
<dbReference type="EMBL" id="CP087977">
    <property type="protein sequence ID" value="UUZ43983.1"/>
    <property type="molecule type" value="Genomic_DNA"/>
</dbReference>
<organism evidence="1 2">
    <name type="scientific">Janibacter limosus</name>
    <dbReference type="NCBI Taxonomy" id="53458"/>
    <lineage>
        <taxon>Bacteria</taxon>
        <taxon>Bacillati</taxon>
        <taxon>Actinomycetota</taxon>
        <taxon>Actinomycetes</taxon>
        <taxon>Micrococcales</taxon>
        <taxon>Intrasporangiaceae</taxon>
        <taxon>Janibacter</taxon>
    </lineage>
</organism>
<evidence type="ECO:0000313" key="1">
    <source>
        <dbReference type="EMBL" id="UUZ43983.1"/>
    </source>
</evidence>
<reference evidence="1" key="1">
    <citation type="submission" date="2021-11" db="EMBL/GenBank/DDBJ databases">
        <title>Study of the species diversity of bacterial strains isolated from a unique natural object - Shulgan-Tash cave (Bashkiria).</title>
        <authorList>
            <person name="Sazanova A.L."/>
            <person name="Chirak E.R."/>
            <person name="Safronova V.I."/>
        </authorList>
    </citation>
    <scope>NUCLEOTIDE SEQUENCE</scope>
    <source>
        <strain evidence="1">P1</strain>
    </source>
</reference>
<sequence length="562" mass="59856">MTTVVVARTGEDTGQVLSALLAQDRLPDRLLLVDGSLDGLGDTTALLAPVDEAGIDVLTSTLGPRRGIRRVLPAMIERLPRAPVGRDPVWVLTSRARPHPRALSRLVAASGRGVGMAAPKLVDESDPTLIVRFGLQVTRAGRIVPGPMAGTTDRGQHDADVDAIAAPLDGLPVDRGVYESLDGHDPTLGDFGGDLDTGVALAARRPSRRPRPRRPCRGASDQRGATSDRQPSPPGPPGRPHPRPRHDSPLPRPVDRHEQPAHRAGPRRAQAPRHGRRRAGQPPRGLRPAHPALAVARSCSARGLPRRPRRTLRPRAGRAQTADRRGPRVRRRRRWGRGALARGGARRRLAHPPAPVAAPAHQPAVRLVRTAHHRRAASGLRLRPWWVASCSAVRATAGQLWDSWWMGWRGRGWGGATEQSPALVVLALLAKVVEWVPGPGSAHSPAGLVLSLLVVTALPLAAAVAYVSSRTFTEHRWLRAAGALAWVTSVPAAMAVGEGRIGALCLLVLAPRLAAGLVRATRRSSRLSDVVRTALWGSLLATVAPFAGVAIIVVGPGPRARG</sequence>
<proteinExistence type="predicted"/>
<name>A0AC61U296_9MICO</name>
<protein>
    <submittedName>
        <fullName evidence="1">Uncharacterized protein</fullName>
    </submittedName>
</protein>
<evidence type="ECO:0000313" key="2">
    <source>
        <dbReference type="Proteomes" id="UP001059663"/>
    </source>
</evidence>